<accession>F2IFP5</accession>
<evidence type="ECO:0000313" key="9">
    <source>
        <dbReference type="EMBL" id="AEA42503.1"/>
    </source>
</evidence>
<keyword evidence="3" id="KW-0210">Decarboxylase</keyword>
<evidence type="ECO:0000313" key="10">
    <source>
        <dbReference type="Proteomes" id="UP000007463"/>
    </source>
</evidence>
<dbReference type="STRING" id="755732.Fluta_0498"/>
<dbReference type="PANTHER" id="PTHR21012">
    <property type="entry name" value="ASPARTATE 1-DECARBOXYLASE"/>
    <property type="match status" value="1"/>
</dbReference>
<dbReference type="Pfam" id="PF02261">
    <property type="entry name" value="Asp_decarbox"/>
    <property type="match status" value="1"/>
</dbReference>
<protein>
    <submittedName>
        <fullName evidence="9">Aspartate decarboxylase</fullName>
    </submittedName>
</protein>
<keyword evidence="6" id="KW-0456">Lyase</keyword>
<evidence type="ECO:0000256" key="6">
    <source>
        <dbReference type="ARBA" id="ARBA00023239"/>
    </source>
</evidence>
<dbReference type="GO" id="GO:0004068">
    <property type="term" value="F:aspartate 1-decarboxylase activity"/>
    <property type="evidence" value="ECO:0007669"/>
    <property type="project" value="InterPro"/>
</dbReference>
<evidence type="ECO:0000256" key="5">
    <source>
        <dbReference type="ARBA" id="ARBA00023145"/>
    </source>
</evidence>
<dbReference type="GO" id="GO:0006523">
    <property type="term" value="P:alanine biosynthetic process"/>
    <property type="evidence" value="ECO:0007669"/>
    <property type="project" value="InterPro"/>
</dbReference>
<dbReference type="GO" id="GO:0005829">
    <property type="term" value="C:cytosol"/>
    <property type="evidence" value="ECO:0007669"/>
    <property type="project" value="TreeGrafter"/>
</dbReference>
<keyword evidence="2" id="KW-0566">Pantothenate biosynthesis</keyword>
<dbReference type="KEGG" id="fte:Fluta_0498"/>
<evidence type="ECO:0000256" key="7">
    <source>
        <dbReference type="ARBA" id="ARBA00023270"/>
    </source>
</evidence>
<reference evidence="10" key="2">
    <citation type="submission" date="2011-02" db="EMBL/GenBank/DDBJ databases">
        <title>The complete genome of Fluviicola taffensis DSM 16823.</title>
        <authorList>
            <consortium name="US DOE Joint Genome Institute (JGI-PGF)"/>
            <person name="Lucas S."/>
            <person name="Copeland A."/>
            <person name="Lapidus A."/>
            <person name="Bruce D."/>
            <person name="Goodwin L."/>
            <person name="Pitluck S."/>
            <person name="Kyrpides N."/>
            <person name="Mavromatis K."/>
            <person name="Ivanova N."/>
            <person name="Mikhailova N."/>
            <person name="Pagani I."/>
            <person name="Chertkov O."/>
            <person name="Detter J.C."/>
            <person name="Han C."/>
            <person name="Tapia R."/>
            <person name="Land M."/>
            <person name="Hauser L."/>
            <person name="Markowitz V."/>
            <person name="Cheng J.-F."/>
            <person name="Hugenholtz P."/>
            <person name="Woyke T."/>
            <person name="Wu D."/>
            <person name="Tindall B."/>
            <person name="Pomrenke H.G."/>
            <person name="Brambilla E."/>
            <person name="Klenk H.-P."/>
            <person name="Eisen J.A."/>
        </authorList>
    </citation>
    <scope>NUCLEOTIDE SEQUENCE [LARGE SCALE GENOMIC DNA]</scope>
    <source>
        <strain evidence="10">DSM 16823 / RW262 / RW262</strain>
    </source>
</reference>
<evidence type="ECO:0000256" key="3">
    <source>
        <dbReference type="ARBA" id="ARBA00022793"/>
    </source>
</evidence>
<keyword evidence="1" id="KW-0963">Cytoplasm</keyword>
<keyword evidence="10" id="KW-1185">Reference proteome</keyword>
<dbReference type="EMBL" id="CP002542">
    <property type="protein sequence ID" value="AEA42503.1"/>
    <property type="molecule type" value="Genomic_DNA"/>
</dbReference>
<dbReference type="RefSeq" id="WP_013685277.1">
    <property type="nucleotide sequence ID" value="NC_015321.1"/>
</dbReference>
<keyword evidence="8" id="KW-0670">Pyruvate</keyword>
<dbReference type="HOGENOM" id="CLU_115305_1_0_10"/>
<sequence>MINLLKSKIQELVVSESSLDYPGSISLPIELIRMANLTEFEQVFVNNKTSGARISTYVVLSKQNGFVSLNGAASHHFKKGDIIHVLSYRMVDEAEAPRFRPTLVRANDKNEVIEAIPYFI</sequence>
<keyword evidence="5" id="KW-0865">Zymogen</keyword>
<dbReference type="OrthoDB" id="9803983at2"/>
<dbReference type="Proteomes" id="UP000007463">
    <property type="component" value="Chromosome"/>
</dbReference>
<keyword evidence="4" id="KW-0068">Autocatalytic cleavage</keyword>
<evidence type="ECO:0000256" key="4">
    <source>
        <dbReference type="ARBA" id="ARBA00022813"/>
    </source>
</evidence>
<dbReference type="Gene3D" id="2.40.40.20">
    <property type="match status" value="1"/>
</dbReference>
<organism evidence="9 10">
    <name type="scientific">Fluviicola taffensis (strain DSM 16823 / NCIMB 13979 / RW262)</name>
    <dbReference type="NCBI Taxonomy" id="755732"/>
    <lineage>
        <taxon>Bacteria</taxon>
        <taxon>Pseudomonadati</taxon>
        <taxon>Bacteroidota</taxon>
        <taxon>Flavobacteriia</taxon>
        <taxon>Flavobacteriales</taxon>
        <taxon>Crocinitomicaceae</taxon>
        <taxon>Fluviicola</taxon>
    </lineage>
</organism>
<evidence type="ECO:0000256" key="2">
    <source>
        <dbReference type="ARBA" id="ARBA00022655"/>
    </source>
</evidence>
<reference evidence="9 10" key="1">
    <citation type="journal article" date="2011" name="Stand. Genomic Sci.">
        <title>Complete genome sequence of the gliding freshwater bacterium Fluviicola taffensis type strain (RW262).</title>
        <authorList>
            <person name="Woyke T."/>
            <person name="Chertkov O."/>
            <person name="Lapidus A."/>
            <person name="Nolan M."/>
            <person name="Lucas S."/>
            <person name="Del Rio T.G."/>
            <person name="Tice H."/>
            <person name="Cheng J.F."/>
            <person name="Tapia R."/>
            <person name="Han C."/>
            <person name="Goodwin L."/>
            <person name="Pitluck S."/>
            <person name="Liolios K."/>
            <person name="Pagani I."/>
            <person name="Ivanova N."/>
            <person name="Huntemann M."/>
            <person name="Mavromatis K."/>
            <person name="Mikhailova N."/>
            <person name="Pati A."/>
            <person name="Chen A."/>
            <person name="Palaniappan K."/>
            <person name="Land M."/>
            <person name="Hauser L."/>
            <person name="Brambilla E.M."/>
            <person name="Rohde M."/>
            <person name="Mwirichia R."/>
            <person name="Sikorski J."/>
            <person name="Tindall B.J."/>
            <person name="Goker M."/>
            <person name="Bristow J."/>
            <person name="Eisen J.A."/>
            <person name="Markowitz V."/>
            <person name="Hugenholtz P."/>
            <person name="Klenk H.P."/>
            <person name="Kyrpides N.C."/>
        </authorList>
    </citation>
    <scope>NUCLEOTIDE SEQUENCE [LARGE SCALE GENOMIC DNA]</scope>
    <source>
        <strain evidence="10">DSM 16823 / RW262 / RW262</strain>
    </source>
</reference>
<keyword evidence="7" id="KW-0704">Schiff base</keyword>
<dbReference type="InterPro" id="IPR009010">
    <property type="entry name" value="Asp_de-COase-like_dom_sf"/>
</dbReference>
<evidence type="ECO:0000256" key="1">
    <source>
        <dbReference type="ARBA" id="ARBA00022490"/>
    </source>
</evidence>
<gene>
    <name evidence="9" type="ordered locus">Fluta_0498</name>
</gene>
<name>F2IFP5_FLUTR</name>
<proteinExistence type="predicted"/>
<dbReference type="SUPFAM" id="SSF50692">
    <property type="entry name" value="ADC-like"/>
    <property type="match status" value="1"/>
</dbReference>
<dbReference type="InterPro" id="IPR003190">
    <property type="entry name" value="Asp_decarbox"/>
</dbReference>
<evidence type="ECO:0000256" key="8">
    <source>
        <dbReference type="ARBA" id="ARBA00023317"/>
    </source>
</evidence>
<dbReference type="PANTHER" id="PTHR21012:SF0">
    <property type="entry name" value="ASPARTATE 1-DECARBOXYLASE"/>
    <property type="match status" value="1"/>
</dbReference>
<dbReference type="eggNOG" id="COG0853">
    <property type="taxonomic scope" value="Bacteria"/>
</dbReference>
<dbReference type="GO" id="GO:0015940">
    <property type="term" value="P:pantothenate biosynthetic process"/>
    <property type="evidence" value="ECO:0007669"/>
    <property type="project" value="UniProtKB-KW"/>
</dbReference>
<dbReference type="AlphaFoldDB" id="F2IFP5"/>